<comment type="caution">
    <text evidence="3">The sequence shown here is derived from an EMBL/GenBank/DDBJ whole genome shotgun (WGS) entry which is preliminary data.</text>
</comment>
<dbReference type="PANTHER" id="PTHR11533">
    <property type="entry name" value="PROTEASE M1 ZINC METALLOPROTEASE"/>
    <property type="match status" value="1"/>
</dbReference>
<sequence>MIAYGQKNLHYDLHVDADLHQKTFRVNGSLSFEIAEYSRDSVEVVLSKGVGEPDLDLSGIAVTVAKRDTFRNTSNDIVYRFHFSRKLDAGTPLKLKYEYERGAAPTFQYTLDSNFCMASGYGSAWYPQVNTVDQDGSKGYTRGTGKISVTTVSGITAVMAASKLDTLSAKGIKTYQFTYDRPDIFSLYIADYQVNYHGGAIPCYTYTLKTTVCDPRLIANTAEVITFLTGKFGALSIPNFSIIELPEYISEQTGIGGASLLGGILIPTSELRRFNYALFGHEISHQWWGNLIESTGTKGSDMLSEGLAQYGSLQVVNHFDPQNSILYRKTGYPGYIKDQSGIGYLKNASVGIDEPLTALTGSNGHIIADSKGFLVLELLSNTIGKEKFHAAMRQITSKYQHSRLTWASFIKEVEKANGSSLSWFFEQWCEQKGVPDWTTSWTQSSKGLIVEISQQKPVYKLSIELLIVFMDNTSITKKIEVNAQHTRSVIAVRGKVKSVTSDPEFKIPHWAPDLTEEARALGKTATIQKLRIEQKNQEAEKLALSYIGNGIPNDRFGLEFRLLYYLGRIKANEGNSDKALEYYKRAVQMAVRTPDFLASAYFRIAKIAMARNDRELFHWAKENALSADVLNGESDHMIPKIESLESSFKK</sequence>
<dbReference type="EMBL" id="JACHCC010000005">
    <property type="protein sequence ID" value="MBB6499866.1"/>
    <property type="molecule type" value="Genomic_DNA"/>
</dbReference>
<organism evidence="3 4">
    <name type="scientific">Pedobacter cryoconitis</name>
    <dbReference type="NCBI Taxonomy" id="188932"/>
    <lineage>
        <taxon>Bacteria</taxon>
        <taxon>Pseudomonadati</taxon>
        <taxon>Bacteroidota</taxon>
        <taxon>Sphingobacteriia</taxon>
        <taxon>Sphingobacteriales</taxon>
        <taxon>Sphingobacteriaceae</taxon>
        <taxon>Pedobacter</taxon>
    </lineage>
</organism>
<feature type="domain" description="Peptidase M1 membrane alanine aminopeptidase" evidence="2">
    <location>
        <begin position="272"/>
        <end position="428"/>
    </location>
</feature>
<dbReference type="GO" id="GO:0005615">
    <property type="term" value="C:extracellular space"/>
    <property type="evidence" value="ECO:0007669"/>
    <property type="project" value="TreeGrafter"/>
</dbReference>
<dbReference type="Gene3D" id="1.25.40.10">
    <property type="entry name" value="Tetratricopeptide repeat domain"/>
    <property type="match status" value="1"/>
</dbReference>
<reference evidence="3 4" key="1">
    <citation type="submission" date="2020-08" db="EMBL/GenBank/DDBJ databases">
        <title>Genomic Encyclopedia of Type Strains, Phase IV (KMG-V): Genome sequencing to study the core and pangenomes of soil and plant-associated prokaryotes.</title>
        <authorList>
            <person name="Whitman W."/>
        </authorList>
    </citation>
    <scope>NUCLEOTIDE SEQUENCE [LARGE SCALE GENOMIC DNA]</scope>
    <source>
        <strain evidence="3 4">M2T3</strain>
    </source>
</reference>
<dbReference type="GO" id="GO:0008270">
    <property type="term" value="F:zinc ion binding"/>
    <property type="evidence" value="ECO:0007669"/>
    <property type="project" value="InterPro"/>
</dbReference>
<dbReference type="SUPFAM" id="SSF48452">
    <property type="entry name" value="TPR-like"/>
    <property type="match status" value="1"/>
</dbReference>
<dbReference type="InterPro" id="IPR050344">
    <property type="entry name" value="Peptidase_M1_aminopeptidases"/>
</dbReference>
<dbReference type="PROSITE" id="PS50005">
    <property type="entry name" value="TPR"/>
    <property type="match status" value="1"/>
</dbReference>
<dbReference type="PANTHER" id="PTHR11533:SF174">
    <property type="entry name" value="PUROMYCIN-SENSITIVE AMINOPEPTIDASE-RELATED"/>
    <property type="match status" value="1"/>
</dbReference>
<accession>A0A7X0J2G8</accession>
<evidence type="ECO:0000313" key="3">
    <source>
        <dbReference type="EMBL" id="MBB6499866.1"/>
    </source>
</evidence>
<dbReference type="SUPFAM" id="SSF55486">
    <property type="entry name" value="Metalloproteases ('zincins'), catalytic domain"/>
    <property type="match status" value="1"/>
</dbReference>
<dbReference type="GO" id="GO:0016020">
    <property type="term" value="C:membrane"/>
    <property type="evidence" value="ECO:0007669"/>
    <property type="project" value="TreeGrafter"/>
</dbReference>
<keyword evidence="1" id="KW-0802">TPR repeat</keyword>
<dbReference type="InterPro" id="IPR011990">
    <property type="entry name" value="TPR-like_helical_dom_sf"/>
</dbReference>
<feature type="repeat" description="TPR" evidence="1">
    <location>
        <begin position="560"/>
        <end position="593"/>
    </location>
</feature>
<proteinExistence type="predicted"/>
<dbReference type="GO" id="GO:0005737">
    <property type="term" value="C:cytoplasm"/>
    <property type="evidence" value="ECO:0007669"/>
    <property type="project" value="TreeGrafter"/>
</dbReference>
<dbReference type="GO" id="GO:0042277">
    <property type="term" value="F:peptide binding"/>
    <property type="evidence" value="ECO:0007669"/>
    <property type="project" value="TreeGrafter"/>
</dbReference>
<dbReference type="InterPro" id="IPR019734">
    <property type="entry name" value="TPR_rpt"/>
</dbReference>
<evidence type="ECO:0000259" key="2">
    <source>
        <dbReference type="Pfam" id="PF01433"/>
    </source>
</evidence>
<dbReference type="GO" id="GO:0043171">
    <property type="term" value="P:peptide catabolic process"/>
    <property type="evidence" value="ECO:0007669"/>
    <property type="project" value="TreeGrafter"/>
</dbReference>
<dbReference type="AlphaFoldDB" id="A0A7X0J2G8"/>
<dbReference type="Pfam" id="PF01433">
    <property type="entry name" value="Peptidase_M1"/>
    <property type="match status" value="1"/>
</dbReference>
<dbReference type="InterPro" id="IPR014782">
    <property type="entry name" value="Peptidase_M1_dom"/>
</dbReference>
<evidence type="ECO:0000313" key="4">
    <source>
        <dbReference type="Proteomes" id="UP000521017"/>
    </source>
</evidence>
<name>A0A7X0J2G8_9SPHI</name>
<dbReference type="InterPro" id="IPR027268">
    <property type="entry name" value="Peptidase_M4/M1_CTD_sf"/>
</dbReference>
<protein>
    <recommendedName>
        <fullName evidence="2">Peptidase M1 membrane alanine aminopeptidase domain-containing protein</fullName>
    </recommendedName>
</protein>
<gene>
    <name evidence="3" type="ORF">HDF25_002010</name>
</gene>
<dbReference type="GO" id="GO:0070006">
    <property type="term" value="F:metalloaminopeptidase activity"/>
    <property type="evidence" value="ECO:0007669"/>
    <property type="project" value="TreeGrafter"/>
</dbReference>
<evidence type="ECO:0000256" key="1">
    <source>
        <dbReference type="PROSITE-ProRule" id="PRU00339"/>
    </source>
</evidence>
<dbReference type="Proteomes" id="UP000521017">
    <property type="component" value="Unassembled WGS sequence"/>
</dbReference>
<dbReference type="Gene3D" id="1.10.390.10">
    <property type="entry name" value="Neutral Protease Domain 2"/>
    <property type="match status" value="1"/>
</dbReference>